<accession>A0A085Z0Z5</accession>
<dbReference type="AlphaFoldDB" id="A0A085Z0Z5"/>
<name>A0A085Z0Z5_9FLAO</name>
<dbReference type="eggNOG" id="ENOG5032VG3">
    <property type="taxonomic scope" value="Bacteria"/>
</dbReference>
<evidence type="ECO:0000313" key="2">
    <source>
        <dbReference type="EMBL" id="KFE98108.1"/>
    </source>
</evidence>
<comment type="caution">
    <text evidence="2">The sequence shown here is derived from an EMBL/GenBank/DDBJ whole genome shotgun (WGS) entry which is preliminary data.</text>
</comment>
<organism evidence="2 3">
    <name type="scientific">Chryseobacterium formosense</name>
    <dbReference type="NCBI Taxonomy" id="236814"/>
    <lineage>
        <taxon>Bacteria</taxon>
        <taxon>Pseudomonadati</taxon>
        <taxon>Bacteroidota</taxon>
        <taxon>Flavobacteriia</taxon>
        <taxon>Flavobacteriales</taxon>
        <taxon>Weeksellaceae</taxon>
        <taxon>Chryseobacterium group</taxon>
        <taxon>Chryseobacterium</taxon>
    </lineage>
</organism>
<evidence type="ECO:0000256" key="1">
    <source>
        <dbReference type="SAM" id="SignalP"/>
    </source>
</evidence>
<evidence type="ECO:0008006" key="4">
    <source>
        <dbReference type="Google" id="ProtNLM"/>
    </source>
</evidence>
<dbReference type="OrthoDB" id="1444720at2"/>
<feature type="chain" id="PRO_5001800296" description="Lipoprotein" evidence="1">
    <location>
        <begin position="19"/>
        <end position="205"/>
    </location>
</feature>
<keyword evidence="1" id="KW-0732">Signal</keyword>
<dbReference type="Proteomes" id="UP000028713">
    <property type="component" value="Unassembled WGS sequence"/>
</dbReference>
<evidence type="ECO:0000313" key="3">
    <source>
        <dbReference type="Proteomes" id="UP000028713"/>
    </source>
</evidence>
<feature type="signal peptide" evidence="1">
    <location>
        <begin position="1"/>
        <end position="18"/>
    </location>
</feature>
<dbReference type="RefSeq" id="WP_034678597.1">
    <property type="nucleotide sequence ID" value="NZ_FPAP01000003.1"/>
</dbReference>
<protein>
    <recommendedName>
        <fullName evidence="4">Lipoprotein</fullName>
    </recommendedName>
</protein>
<sequence length="205" mass="23285">MKKIYSVLVFILSLHLLMSTDCSGFHEEDIEVVPNKIKISLDNSKVYHVNDTITIYGRVSVKGFNVVSKDSVKMEGNPLFMISASKLLKNQSAYNLKYSLDKFKIISKDFQIDNYVNCPNSMLYNSATEDTGSKLFRYEVKLIPQETGDFLIYFDDTFSLQNIIKKQNILQSYPISDTNPMVWEACGNSSVKANLAEGDVFIEVK</sequence>
<proteinExistence type="predicted"/>
<reference evidence="2 3" key="1">
    <citation type="submission" date="2014-07" db="EMBL/GenBank/DDBJ databases">
        <title>Genome of Chryseobacterium formosense LMG 24722.</title>
        <authorList>
            <person name="Pipes S.E."/>
            <person name="Stropko S.J."/>
            <person name="Newman J.D."/>
        </authorList>
    </citation>
    <scope>NUCLEOTIDE SEQUENCE [LARGE SCALE GENOMIC DNA]</scope>
    <source>
        <strain evidence="2 3">LMG 24722</strain>
    </source>
</reference>
<dbReference type="STRING" id="236814.IX39_17080"/>
<keyword evidence="3" id="KW-1185">Reference proteome</keyword>
<dbReference type="EMBL" id="JPRP01000003">
    <property type="protein sequence ID" value="KFE98108.1"/>
    <property type="molecule type" value="Genomic_DNA"/>
</dbReference>
<gene>
    <name evidence="2" type="ORF">IX39_17080</name>
</gene>